<keyword evidence="2 5" id="KW-0812">Transmembrane</keyword>
<evidence type="ECO:0000313" key="8">
    <source>
        <dbReference type="Proteomes" id="UP000663629"/>
    </source>
</evidence>
<keyword evidence="4 5" id="KW-0472">Membrane</keyword>
<evidence type="ECO:0000256" key="3">
    <source>
        <dbReference type="ARBA" id="ARBA00022989"/>
    </source>
</evidence>
<accession>A0ABX7JJW6</accession>
<gene>
    <name evidence="7" type="ORF">JWJ88_04860</name>
</gene>
<evidence type="ECO:0000256" key="4">
    <source>
        <dbReference type="ARBA" id="ARBA00023136"/>
    </source>
</evidence>
<dbReference type="EMBL" id="CP070368">
    <property type="protein sequence ID" value="QRZ13994.1"/>
    <property type="molecule type" value="Genomic_DNA"/>
</dbReference>
<evidence type="ECO:0000256" key="1">
    <source>
        <dbReference type="ARBA" id="ARBA00004141"/>
    </source>
</evidence>
<feature type="domain" description="Yip1" evidence="6">
    <location>
        <begin position="13"/>
        <end position="183"/>
    </location>
</feature>
<keyword evidence="8" id="KW-1185">Reference proteome</keyword>
<keyword evidence="3 5" id="KW-1133">Transmembrane helix</keyword>
<dbReference type="Pfam" id="PF04893">
    <property type="entry name" value="Yip1"/>
    <property type="match status" value="1"/>
</dbReference>
<sequence>MKLGDLGDLMVLTLRDPDAAIRVLRGLDLPMVTRWMVLLLAVSLSTLLAGLSLLLFPIEVDNLVSRMLSEPMTLAGIQFGAMALSALFVAHIGRLFGGHGNFADALLAVGWVELMLVGLQAVQVVMMLLFPATATMLSMLAFGLFLYLAVTMTKALHGFTNTAKVVVGLIGSIFVLGFVLSLIAAAFGIVPEVTP</sequence>
<name>A0ABX7JJW6_9RHOB</name>
<feature type="transmembrane region" description="Helical" evidence="5">
    <location>
        <begin position="165"/>
        <end position="190"/>
    </location>
</feature>
<dbReference type="InterPro" id="IPR006977">
    <property type="entry name" value="Yip1_dom"/>
</dbReference>
<organism evidence="7 8">
    <name type="scientific">Paracoccus methylovorus</name>
    <dbReference type="NCBI Taxonomy" id="2812658"/>
    <lineage>
        <taxon>Bacteria</taxon>
        <taxon>Pseudomonadati</taxon>
        <taxon>Pseudomonadota</taxon>
        <taxon>Alphaproteobacteria</taxon>
        <taxon>Rhodobacterales</taxon>
        <taxon>Paracoccaceae</taxon>
        <taxon>Paracoccus</taxon>
    </lineage>
</organism>
<reference evidence="7 8" key="1">
    <citation type="submission" date="2021-02" db="EMBL/GenBank/DDBJ databases">
        <title>Paracoccus methylovroum sp.nov., a new methanol and methylamine utilizing methylotrophic denitrifer.</title>
        <authorList>
            <person name="Timsy T."/>
            <person name="Behrendt U."/>
            <person name="Ulrich A."/>
            <person name="Spanner T."/>
            <person name="Foesel B.U."/>
            <person name="Horn M.A."/>
            <person name="Kolb S."/>
        </authorList>
    </citation>
    <scope>NUCLEOTIDE SEQUENCE [LARGE SCALE GENOMIC DNA]</scope>
    <source>
        <strain evidence="7 8">H4-D09</strain>
    </source>
</reference>
<dbReference type="RefSeq" id="WP_205294975.1">
    <property type="nucleotide sequence ID" value="NZ_CP070368.1"/>
</dbReference>
<evidence type="ECO:0000259" key="6">
    <source>
        <dbReference type="Pfam" id="PF04893"/>
    </source>
</evidence>
<dbReference type="Proteomes" id="UP000663629">
    <property type="component" value="Chromosome 1"/>
</dbReference>
<feature type="transmembrane region" description="Helical" evidence="5">
    <location>
        <begin position="75"/>
        <end position="93"/>
    </location>
</feature>
<evidence type="ECO:0000256" key="5">
    <source>
        <dbReference type="SAM" id="Phobius"/>
    </source>
</evidence>
<proteinExistence type="predicted"/>
<evidence type="ECO:0000313" key="7">
    <source>
        <dbReference type="EMBL" id="QRZ13994.1"/>
    </source>
</evidence>
<protein>
    <submittedName>
        <fullName evidence="7">YIP1 family protein</fullName>
    </submittedName>
</protein>
<comment type="subcellular location">
    <subcellularLocation>
        <location evidence="1">Membrane</location>
        <topology evidence="1">Multi-pass membrane protein</topology>
    </subcellularLocation>
</comment>
<feature type="transmembrane region" description="Helical" evidence="5">
    <location>
        <begin position="35"/>
        <end position="55"/>
    </location>
</feature>
<evidence type="ECO:0000256" key="2">
    <source>
        <dbReference type="ARBA" id="ARBA00022692"/>
    </source>
</evidence>